<dbReference type="GO" id="GO:0016874">
    <property type="term" value="F:ligase activity"/>
    <property type="evidence" value="ECO:0007669"/>
    <property type="project" value="UniProtKB-KW"/>
</dbReference>
<dbReference type="InterPro" id="IPR001242">
    <property type="entry name" value="Condensation_dom"/>
</dbReference>
<dbReference type="CDD" id="cd19545">
    <property type="entry name" value="FUM14_C_NRPS-like"/>
    <property type="match status" value="1"/>
</dbReference>
<accession>A0A2K0UMR6</accession>
<dbReference type="InterPro" id="IPR036736">
    <property type="entry name" value="ACP-like_sf"/>
</dbReference>
<sequence length="1371" mass="150846">MEVCSNLRTRIVLVDGTAIQVILRNCHDWESFDGVDVSTYSQEVSAIRVSYGSKLVRYTLLQGREDDYFGLTMHHSIFDGWSMGCIMGTLDSIYQENEPPSLAQYARFVKYTMELDRDAAQKYWLEQLHDAKCASFPSNTTTTSSANPITSYVSKKVDFSNYTKTSITKASIIRAAWAIVLARYCDANDVCFGATVSGRNAALVGADSMPGVMLATVPVHVRLDKDQTISDYLGNIQDQGNEMVAHEQFGLPNISSLDASAKDACNFSSLLVIQPAGFFTGGCQNSDAILMDESSEQELEDKIQNFINYPLVVQGLLYDNKVEIVVMYNTEYLAKFQATAISEQLDHVIQQLLSNTKQTLRSISVAGCWDLEQAISWNTACLEPASECLHDLVSKQAQRRPGHEAIYFTGGSISYADLDLLSSQLAIFLSEKGVKSESFVPMCFEKSPWAIVAMLGILKAGGAFVPLDPSHPVARRQALIDEVGAQIMMVSSSAAAECAHMTKTIIELSPSMISHLSGIKETKISSTTTLSNAAYMLFTSGSTGKPKGVIVEHRGICTSLLGEHTAFNTNEDSRWFQFANYVFDACITEIFAVLTAGGTVCVPTEAERMHQTSKFITDAQVNITLLTPTVVKTLAPESVPSLKTLILGGEAASKDIIETWYGHLDLRNAYGPAEACIASSAHIYTSATDSATNIGRGFAHHCWIVDPDDCQQLAPIGCIGELLVQGLALARGYFKDDSKTKSSFVEDVSWLPIEKTKFRRFYKTGDLVRYGDDGIMEYLGRKDTQIKIRGQRIEVGEIEYQMKKLETTFEHVAVDVIHGKHLAAFHMIPSYIIPVAHMPHNSAGKLDRKLLQQTVCQMSIDELAQYLSGQRKTFRECSNETEFWIRSQWAHVLNLPAESISVDDDFYHLGGDSIRIVTLAKAILNEYEVTLGHSILNSKHTTVSSMAKFVENARENATEGRPTVDLMEKIQSILKGISANTSNNLAKHPIAKPSNKSIVFLTGSTGFLGTELLRQLLRNSSIESVIALVRCNSSQHGLERIRATAQAARWWHKHDAKKIEVWVGDLAKSQLGLNASQWERLSGISRHHGNIDAIVHNGAVVNWNADYDKLVAPNVSSTIDLLNAAASSPIHPRFVFVSGGLKTDPDENPAAVAKRLGGLNGYVQTKFVCEGVIQDAVKGLPKEQNRLSIVKPGRIIGSESNGVANVDDLIWRVVSGAAAIHAYPVEPSENWMYIADVGSVASAVLSQIFHENAIDSFVHVTGGMRTPVFWEKVNEELKVKCKPVSWTEWKELANASMAAVGDRHPLWPVQHFLGALGAPRSAKELATESLEHKQWHKAVRKNVQYLMEIGFIASSVGELGKVKDSAIKRLH</sequence>
<dbReference type="InterPro" id="IPR023213">
    <property type="entry name" value="CAT-like_dom_sf"/>
</dbReference>
<keyword evidence="1" id="KW-0596">Phosphopantetheine</keyword>
<dbReference type="InterPro" id="IPR042099">
    <property type="entry name" value="ANL_N_sf"/>
</dbReference>
<dbReference type="PANTHER" id="PTHR45527:SF1">
    <property type="entry name" value="FATTY ACID SYNTHASE"/>
    <property type="match status" value="1"/>
</dbReference>
<dbReference type="Gene3D" id="3.30.559.30">
    <property type="entry name" value="Nonribosomal peptide synthetase, condensation domain"/>
    <property type="match status" value="1"/>
</dbReference>
<dbReference type="InterPro" id="IPR006162">
    <property type="entry name" value="Ppantetheine_attach_site"/>
</dbReference>
<dbReference type="Gene3D" id="3.30.559.10">
    <property type="entry name" value="Chloramphenicol acetyltransferase-like domain"/>
    <property type="match status" value="1"/>
</dbReference>
<dbReference type="GO" id="GO:0031177">
    <property type="term" value="F:phosphopantetheine binding"/>
    <property type="evidence" value="ECO:0007669"/>
    <property type="project" value="TreeGrafter"/>
</dbReference>
<evidence type="ECO:0000313" key="6">
    <source>
        <dbReference type="Proteomes" id="UP000236290"/>
    </source>
</evidence>
<keyword evidence="2" id="KW-0597">Phosphoprotein</keyword>
<dbReference type="GO" id="GO:0044550">
    <property type="term" value="P:secondary metabolite biosynthetic process"/>
    <property type="evidence" value="ECO:0007669"/>
    <property type="project" value="TreeGrafter"/>
</dbReference>
<dbReference type="InterPro" id="IPR010080">
    <property type="entry name" value="Thioester_reductase-like_dom"/>
</dbReference>
<dbReference type="FunFam" id="3.40.50.980:FF:000001">
    <property type="entry name" value="Non-ribosomal peptide synthetase"/>
    <property type="match status" value="1"/>
</dbReference>
<dbReference type="Gene3D" id="3.40.50.12780">
    <property type="entry name" value="N-terminal domain of ligase-like"/>
    <property type="match status" value="1"/>
</dbReference>
<dbReference type="SUPFAM" id="SSF51735">
    <property type="entry name" value="NAD(P)-binding Rossmann-fold domains"/>
    <property type="match status" value="1"/>
</dbReference>
<protein>
    <recommendedName>
        <fullName evidence="4">Carrier domain-containing protein</fullName>
    </recommendedName>
</protein>
<evidence type="ECO:0000259" key="4">
    <source>
        <dbReference type="PROSITE" id="PS50075"/>
    </source>
</evidence>
<dbReference type="Pfam" id="PF07993">
    <property type="entry name" value="NAD_binding_4"/>
    <property type="match status" value="1"/>
</dbReference>
<reference evidence="5 6" key="1">
    <citation type="submission" date="2017-02" db="EMBL/GenBank/DDBJ databases">
        <title>Genomes of Trichoderma spp. with biocontrol activity.</title>
        <authorList>
            <person name="Gardiner D."/>
            <person name="Kazan K."/>
            <person name="Vos C."/>
            <person name="Harvey P."/>
        </authorList>
    </citation>
    <scope>NUCLEOTIDE SEQUENCE [LARGE SCALE GENOMIC DNA]</scope>
    <source>
        <strain evidence="5 6">Tr1</strain>
    </source>
</reference>
<dbReference type="InterPro" id="IPR013120">
    <property type="entry name" value="FAR_NAD-bd"/>
</dbReference>
<dbReference type="Pfam" id="PF00501">
    <property type="entry name" value="AMP-binding"/>
    <property type="match status" value="1"/>
</dbReference>
<dbReference type="FunFam" id="3.40.50.12780:FF:000014">
    <property type="entry name" value="Nonribosomal peptide synthetase 1"/>
    <property type="match status" value="1"/>
</dbReference>
<dbReference type="Pfam" id="PF00668">
    <property type="entry name" value="Condensation"/>
    <property type="match status" value="1"/>
</dbReference>
<dbReference type="Pfam" id="PF00550">
    <property type="entry name" value="PP-binding"/>
    <property type="match status" value="1"/>
</dbReference>
<dbReference type="Gene3D" id="1.10.1200.10">
    <property type="entry name" value="ACP-like"/>
    <property type="match status" value="1"/>
</dbReference>
<dbReference type="SUPFAM" id="SSF47336">
    <property type="entry name" value="ACP-like"/>
    <property type="match status" value="1"/>
</dbReference>
<evidence type="ECO:0000256" key="3">
    <source>
        <dbReference type="ARBA" id="ARBA00022598"/>
    </source>
</evidence>
<dbReference type="Gene3D" id="3.40.50.720">
    <property type="entry name" value="NAD(P)-binding Rossmann-like Domain"/>
    <property type="match status" value="1"/>
</dbReference>
<organism evidence="5 6">
    <name type="scientific">Trichoderma harzianum</name>
    <name type="common">Hypocrea lixii</name>
    <dbReference type="NCBI Taxonomy" id="5544"/>
    <lineage>
        <taxon>Eukaryota</taxon>
        <taxon>Fungi</taxon>
        <taxon>Dikarya</taxon>
        <taxon>Ascomycota</taxon>
        <taxon>Pezizomycotina</taxon>
        <taxon>Sordariomycetes</taxon>
        <taxon>Hypocreomycetidae</taxon>
        <taxon>Hypocreales</taxon>
        <taxon>Hypocreaceae</taxon>
        <taxon>Trichoderma</taxon>
    </lineage>
</organism>
<dbReference type="CDD" id="cd05918">
    <property type="entry name" value="A_NRPS_SidN3_like"/>
    <property type="match status" value="1"/>
</dbReference>
<dbReference type="OrthoDB" id="4895341at2759"/>
<dbReference type="PIRSF" id="PIRSF001617">
    <property type="entry name" value="Alpha-AR"/>
    <property type="match status" value="1"/>
</dbReference>
<dbReference type="PROSITE" id="PS00012">
    <property type="entry name" value="PHOSPHOPANTETHEINE"/>
    <property type="match status" value="1"/>
</dbReference>
<dbReference type="NCBIfam" id="TIGR01733">
    <property type="entry name" value="AA-adenyl-dom"/>
    <property type="match status" value="1"/>
</dbReference>
<feature type="domain" description="Carrier" evidence="4">
    <location>
        <begin position="876"/>
        <end position="954"/>
    </location>
</feature>
<evidence type="ECO:0000256" key="2">
    <source>
        <dbReference type="ARBA" id="ARBA00022553"/>
    </source>
</evidence>
<dbReference type="Proteomes" id="UP000236290">
    <property type="component" value="Unassembled WGS sequence"/>
</dbReference>
<dbReference type="EMBL" id="MTYI01000016">
    <property type="protein sequence ID" value="PNP59079.1"/>
    <property type="molecule type" value="Genomic_DNA"/>
</dbReference>
<evidence type="ECO:0000256" key="1">
    <source>
        <dbReference type="ARBA" id="ARBA00022450"/>
    </source>
</evidence>
<dbReference type="GO" id="GO:0043041">
    <property type="term" value="P:amino acid activation for nonribosomal peptide biosynthetic process"/>
    <property type="evidence" value="ECO:0007669"/>
    <property type="project" value="TreeGrafter"/>
</dbReference>
<dbReference type="InterPro" id="IPR000873">
    <property type="entry name" value="AMP-dep_synth/lig_dom"/>
</dbReference>
<dbReference type="Gene3D" id="3.30.300.30">
    <property type="match status" value="2"/>
</dbReference>
<dbReference type="PANTHER" id="PTHR45527">
    <property type="entry name" value="NONRIBOSOMAL PEPTIDE SYNTHETASE"/>
    <property type="match status" value="1"/>
</dbReference>
<dbReference type="PROSITE" id="PS00455">
    <property type="entry name" value="AMP_BINDING"/>
    <property type="match status" value="1"/>
</dbReference>
<dbReference type="InterPro" id="IPR036291">
    <property type="entry name" value="NAD(P)-bd_dom_sf"/>
</dbReference>
<dbReference type="InterPro" id="IPR010071">
    <property type="entry name" value="AA_adenyl_dom"/>
</dbReference>
<dbReference type="SUPFAM" id="SSF52777">
    <property type="entry name" value="CoA-dependent acyltransferases"/>
    <property type="match status" value="2"/>
</dbReference>
<dbReference type="PROSITE" id="PS50075">
    <property type="entry name" value="CARRIER"/>
    <property type="match status" value="1"/>
</dbReference>
<dbReference type="InterPro" id="IPR009081">
    <property type="entry name" value="PP-bd_ACP"/>
</dbReference>
<evidence type="ECO:0000313" key="5">
    <source>
        <dbReference type="EMBL" id="PNP59079.1"/>
    </source>
</evidence>
<comment type="caution">
    <text evidence="5">The sequence shown here is derived from an EMBL/GenBank/DDBJ whole genome shotgun (WGS) entry which is preliminary data.</text>
</comment>
<keyword evidence="3" id="KW-0436">Ligase</keyword>
<gene>
    <name evidence="5" type="ORF">THARTR1_01327</name>
</gene>
<dbReference type="InterPro" id="IPR045851">
    <property type="entry name" value="AMP-bd_C_sf"/>
</dbReference>
<dbReference type="GO" id="GO:0005737">
    <property type="term" value="C:cytoplasm"/>
    <property type="evidence" value="ECO:0007669"/>
    <property type="project" value="TreeGrafter"/>
</dbReference>
<dbReference type="NCBIfam" id="TIGR01746">
    <property type="entry name" value="Thioester-redct"/>
    <property type="match status" value="1"/>
</dbReference>
<name>A0A2K0UMR6_TRIHA</name>
<proteinExistence type="predicted"/>
<dbReference type="InterPro" id="IPR020845">
    <property type="entry name" value="AMP-binding_CS"/>
</dbReference>
<dbReference type="SUPFAM" id="SSF56801">
    <property type="entry name" value="Acetyl-CoA synthetase-like"/>
    <property type="match status" value="1"/>
</dbReference>